<name>A0ACC0BTF2_CATRO</name>
<reference evidence="2" key="1">
    <citation type="journal article" date="2023" name="Nat. Plants">
        <title>Single-cell RNA sequencing provides a high-resolution roadmap for understanding the multicellular compartmentation of specialized metabolism.</title>
        <authorList>
            <person name="Sun S."/>
            <person name="Shen X."/>
            <person name="Li Y."/>
            <person name="Li Y."/>
            <person name="Wang S."/>
            <person name="Li R."/>
            <person name="Zhang H."/>
            <person name="Shen G."/>
            <person name="Guo B."/>
            <person name="Wei J."/>
            <person name="Xu J."/>
            <person name="St-Pierre B."/>
            <person name="Chen S."/>
            <person name="Sun C."/>
        </authorList>
    </citation>
    <scope>NUCLEOTIDE SEQUENCE [LARGE SCALE GENOMIC DNA]</scope>
</reference>
<comment type="caution">
    <text evidence="1">The sequence shown here is derived from an EMBL/GenBank/DDBJ whole genome shotgun (WGS) entry which is preliminary data.</text>
</comment>
<keyword evidence="2" id="KW-1185">Reference proteome</keyword>
<organism evidence="1 2">
    <name type="scientific">Catharanthus roseus</name>
    <name type="common">Madagascar periwinkle</name>
    <name type="synonym">Vinca rosea</name>
    <dbReference type="NCBI Taxonomy" id="4058"/>
    <lineage>
        <taxon>Eukaryota</taxon>
        <taxon>Viridiplantae</taxon>
        <taxon>Streptophyta</taxon>
        <taxon>Embryophyta</taxon>
        <taxon>Tracheophyta</taxon>
        <taxon>Spermatophyta</taxon>
        <taxon>Magnoliopsida</taxon>
        <taxon>eudicotyledons</taxon>
        <taxon>Gunneridae</taxon>
        <taxon>Pentapetalae</taxon>
        <taxon>asterids</taxon>
        <taxon>lamiids</taxon>
        <taxon>Gentianales</taxon>
        <taxon>Apocynaceae</taxon>
        <taxon>Rauvolfioideae</taxon>
        <taxon>Vinceae</taxon>
        <taxon>Catharanthinae</taxon>
        <taxon>Catharanthus</taxon>
    </lineage>
</organism>
<evidence type="ECO:0000313" key="2">
    <source>
        <dbReference type="Proteomes" id="UP001060085"/>
    </source>
</evidence>
<gene>
    <name evidence="1" type="ORF">M9H77_06819</name>
</gene>
<accession>A0ACC0BTF2</accession>
<dbReference type="EMBL" id="CM044702">
    <property type="protein sequence ID" value="KAI5675869.1"/>
    <property type="molecule type" value="Genomic_DNA"/>
</dbReference>
<protein>
    <submittedName>
        <fullName evidence="1">Uncharacterized protein</fullName>
    </submittedName>
</protein>
<evidence type="ECO:0000313" key="1">
    <source>
        <dbReference type="EMBL" id="KAI5675869.1"/>
    </source>
</evidence>
<dbReference type="Proteomes" id="UP001060085">
    <property type="component" value="Linkage Group LG02"/>
</dbReference>
<sequence>METMVGMLTEEVTMEMDISRRSQMGIGKFHSCPKTVDHIPYDDCCENSPYDVHKEYHGSHDYSDQSCGEVVEHLQYVLTSLDPYLMGFVEHNLVEKSLLLVNGLIEKSCQRLIFQIVEIAFKTLFEKAFGFKFFHFH</sequence>
<proteinExistence type="predicted"/>